<sequence>MTKRITGEFAKLQKNKEGWFTVGTYSDDIYQWKVIINGPENSPYEGGKFEVKITLPKEYPHKPPMLVVMTKVYSPIVNPEDHTICHPILQTDNEPGNWAPTSSVYEVLVAFRSMLGSLSTDHVSDTEVAQVLAERPEEFKKTAREWTKLYAK</sequence>
<dbReference type="EMBL" id="AK418963">
    <property type="protein sequence ID" value="BAN37691.1"/>
    <property type="molecule type" value="mRNA"/>
</dbReference>
<dbReference type="PROSITE" id="PS50127">
    <property type="entry name" value="UBC_2"/>
    <property type="match status" value="1"/>
</dbReference>
<reference evidence="2" key="1">
    <citation type="submission" date="2012-06" db="EMBL/GenBank/DDBJ databases">
        <title>Short 5' UTR of Entamoeba genes.</title>
        <authorList>
            <person name="Hiranuka K."/>
            <person name="Kumagai M."/>
            <person name="Wakaguri H."/>
            <person name="Suzuki Y."/>
            <person name="Sugano S."/>
            <person name="Watanabe J."/>
            <person name="Makioka A."/>
        </authorList>
    </citation>
    <scope>NUCLEOTIDE SEQUENCE</scope>
    <source>
        <strain evidence="2">HM-1:IMSS</strain>
    </source>
</reference>
<dbReference type="VEuPathDB" id="AmoebaDB:EHI5A_245320"/>
<accession>A0A060N4E4</accession>
<protein>
    <submittedName>
        <fullName evidence="2">Ubiquitin-conjugating enzyme family protein</fullName>
    </submittedName>
</protein>
<dbReference type="VEuPathDB" id="AmoebaDB:EHI8A_223970"/>
<dbReference type="PANTHER" id="PTHR24068">
    <property type="entry name" value="UBIQUITIN-CONJUGATING ENZYME E2"/>
    <property type="match status" value="1"/>
</dbReference>
<dbReference type="VEuPathDB" id="AmoebaDB:KM1_228660"/>
<dbReference type="InterPro" id="IPR000608">
    <property type="entry name" value="UBC"/>
</dbReference>
<dbReference type="SMART" id="SM00212">
    <property type="entry name" value="UBCc"/>
    <property type="match status" value="1"/>
</dbReference>
<dbReference type="AlphaFoldDB" id="A0A060N4E4"/>
<evidence type="ECO:0000259" key="1">
    <source>
        <dbReference type="PROSITE" id="PS50127"/>
    </source>
</evidence>
<feature type="domain" description="UBC core" evidence="1">
    <location>
        <begin position="1"/>
        <end position="152"/>
    </location>
</feature>
<dbReference type="VEuPathDB" id="AmoebaDB:EHI_025230"/>
<dbReference type="Gene3D" id="3.10.110.10">
    <property type="entry name" value="Ubiquitin Conjugating Enzyme"/>
    <property type="match status" value="1"/>
</dbReference>
<name>A0A060N4E4_ENTHI</name>
<dbReference type="SUPFAM" id="SSF54495">
    <property type="entry name" value="UBC-like"/>
    <property type="match status" value="1"/>
</dbReference>
<dbReference type="FunFam" id="3.10.110.10:FF:000174">
    <property type="entry name" value="Ubiquitin-conjugating enzyme family protein"/>
    <property type="match status" value="1"/>
</dbReference>
<organism evidence="2">
    <name type="scientific">Entamoeba histolytica</name>
    <dbReference type="NCBI Taxonomy" id="5759"/>
    <lineage>
        <taxon>Eukaryota</taxon>
        <taxon>Amoebozoa</taxon>
        <taxon>Evosea</taxon>
        <taxon>Archamoebae</taxon>
        <taxon>Mastigamoebida</taxon>
        <taxon>Entamoebidae</taxon>
        <taxon>Entamoeba</taxon>
    </lineage>
</organism>
<dbReference type="InterPro" id="IPR016135">
    <property type="entry name" value="UBQ-conjugating_enzyme/RWD"/>
</dbReference>
<proteinExistence type="evidence at transcript level"/>
<evidence type="ECO:0000313" key="2">
    <source>
        <dbReference type="EMBL" id="BAN37691.1"/>
    </source>
</evidence>
<dbReference type="VEuPathDB" id="AmoebaDB:EHI7A_192230"/>
<dbReference type="Pfam" id="PF00179">
    <property type="entry name" value="UQ_con"/>
    <property type="match status" value="1"/>
</dbReference>